<feature type="region of interest" description="Disordered" evidence="1">
    <location>
        <begin position="38"/>
        <end position="60"/>
    </location>
</feature>
<dbReference type="EMBL" id="CP013729">
    <property type="protein sequence ID" value="ALV05193.1"/>
    <property type="molecule type" value="Genomic_DNA"/>
</dbReference>
<dbReference type="PROSITE" id="PS51677">
    <property type="entry name" value="NODB"/>
    <property type="match status" value="1"/>
</dbReference>
<feature type="compositionally biased region" description="Low complexity" evidence="1">
    <location>
        <begin position="38"/>
        <end position="59"/>
    </location>
</feature>
<evidence type="ECO:0000256" key="1">
    <source>
        <dbReference type="SAM" id="MobiDB-lite"/>
    </source>
</evidence>
<dbReference type="PANTHER" id="PTHR43123:SF1">
    <property type="entry name" value="POLYSACCHARIDE DEACETYLASE-RELATED"/>
    <property type="match status" value="1"/>
</dbReference>
<dbReference type="Pfam" id="PF01522">
    <property type="entry name" value="Polysacc_deac_1"/>
    <property type="match status" value="1"/>
</dbReference>
<dbReference type="InterPro" id="IPR011330">
    <property type="entry name" value="Glyco_hydro/deAcase_b/a-brl"/>
</dbReference>
<dbReference type="Proteomes" id="UP000060699">
    <property type="component" value="Chromosome"/>
</dbReference>
<dbReference type="SUPFAM" id="SSF88713">
    <property type="entry name" value="Glycoside hydrolase/deacetylase"/>
    <property type="match status" value="1"/>
</dbReference>
<feature type="chain" id="PRO_5044241858" evidence="2">
    <location>
        <begin position="24"/>
        <end position="352"/>
    </location>
</feature>
<dbReference type="GO" id="GO:0016810">
    <property type="term" value="F:hydrolase activity, acting on carbon-nitrogen (but not peptide) bonds"/>
    <property type="evidence" value="ECO:0007669"/>
    <property type="project" value="InterPro"/>
</dbReference>
<proteinExistence type="predicted"/>
<dbReference type="InterPro" id="IPR002509">
    <property type="entry name" value="NODB_dom"/>
</dbReference>
<reference evidence="3 4" key="1">
    <citation type="submission" date="2015-12" db="EMBL/GenBank/DDBJ databases">
        <title>Complete genome of Roseateles depolymerans KCTC 42856.</title>
        <authorList>
            <person name="Kim K.M."/>
        </authorList>
    </citation>
    <scope>NUCLEOTIDE SEQUENCE [LARGE SCALE GENOMIC DNA]</scope>
    <source>
        <strain evidence="3 4">KCTC 42856</strain>
    </source>
</reference>
<protein>
    <submittedName>
        <fullName evidence="3">Polysaccharide deacetylase</fullName>
    </submittedName>
</protein>
<evidence type="ECO:0000313" key="3">
    <source>
        <dbReference type="EMBL" id="ALV05193.1"/>
    </source>
</evidence>
<dbReference type="Gene3D" id="3.20.20.370">
    <property type="entry name" value="Glycoside hydrolase/deacetylase"/>
    <property type="match status" value="1"/>
</dbReference>
<gene>
    <name evidence="3" type="ORF">RD2015_697</name>
</gene>
<keyword evidence="2" id="KW-0732">Signal</keyword>
<feature type="signal peptide" evidence="2">
    <location>
        <begin position="1"/>
        <end position="23"/>
    </location>
</feature>
<evidence type="ECO:0000256" key="2">
    <source>
        <dbReference type="SAM" id="SignalP"/>
    </source>
</evidence>
<accession>A0A0U3MA78</accession>
<organism evidence="3 4">
    <name type="scientific">Roseateles depolymerans</name>
    <dbReference type="NCBI Taxonomy" id="76731"/>
    <lineage>
        <taxon>Bacteria</taxon>
        <taxon>Pseudomonadati</taxon>
        <taxon>Pseudomonadota</taxon>
        <taxon>Betaproteobacteria</taxon>
        <taxon>Burkholderiales</taxon>
        <taxon>Sphaerotilaceae</taxon>
        <taxon>Roseateles</taxon>
    </lineage>
</organism>
<dbReference type="AlphaFoldDB" id="A0A0U3MA78"/>
<name>A0A0U3MA78_9BURK</name>
<dbReference type="PANTHER" id="PTHR43123">
    <property type="entry name" value="POLYSACCHARIDE DEACETYLASE-RELATED"/>
    <property type="match status" value="1"/>
</dbReference>
<keyword evidence="4" id="KW-1185">Reference proteome</keyword>
<sequence length="352" mass="38240" precursor="true">MKTGAAASAMAAVSSSLPTAVIAAPATPAVHAIHATTAAGEPPAPGTAPAATPSAIAATSRHHPLPAPPFWPNGHRLVISISLQFEAGGQPADAEGPFPPLDQQFPDTIVPSWYRYGLLEGIPRLLTLFDKHGIQVTSHMVAKAVQAHPELAAEIVRRGHEASGHGLEWAPQYSLSPAEERRHYQQASDIIERATGQRPIGFNAFWMRHSRETLNILQDLGFLYHIDDLSRDEPSITPVRGKPFVVVPYTLRNNDIGRIAGSTAMTGAALLQELKDEFDVLYEEGVHRRRMMSLSAHDRIAGTPTVVRALDQFITYAKSKPGVAFMRKDDIARWALSRPDTPHNPPRVFDGA</sequence>
<dbReference type="STRING" id="76731.RD2015_697"/>
<dbReference type="KEGG" id="rdp:RD2015_697"/>
<dbReference type="GO" id="GO:0005975">
    <property type="term" value="P:carbohydrate metabolic process"/>
    <property type="evidence" value="ECO:0007669"/>
    <property type="project" value="InterPro"/>
</dbReference>
<evidence type="ECO:0000313" key="4">
    <source>
        <dbReference type="Proteomes" id="UP000060699"/>
    </source>
</evidence>
<dbReference type="PATRIC" id="fig|76731.3.peg.708"/>